<feature type="compositionally biased region" description="Low complexity" evidence="1">
    <location>
        <begin position="261"/>
        <end position="275"/>
    </location>
</feature>
<evidence type="ECO:0000313" key="3">
    <source>
        <dbReference type="EMBL" id="KAG8186642.1"/>
    </source>
</evidence>
<keyword evidence="2" id="KW-1133">Transmembrane helix</keyword>
<evidence type="ECO:0000256" key="1">
    <source>
        <dbReference type="SAM" id="MobiDB-lite"/>
    </source>
</evidence>
<keyword evidence="4" id="KW-1185">Reference proteome</keyword>
<dbReference type="AlphaFoldDB" id="A0AAV6UQR7"/>
<feature type="compositionally biased region" description="Basic residues" evidence="1">
    <location>
        <begin position="278"/>
        <end position="296"/>
    </location>
</feature>
<dbReference type="Proteomes" id="UP000827092">
    <property type="component" value="Unassembled WGS sequence"/>
</dbReference>
<keyword evidence="2" id="KW-0472">Membrane</keyword>
<dbReference type="EMBL" id="JAFNEN010000294">
    <property type="protein sequence ID" value="KAG8186642.1"/>
    <property type="molecule type" value="Genomic_DNA"/>
</dbReference>
<feature type="region of interest" description="Disordered" evidence="1">
    <location>
        <begin position="261"/>
        <end position="401"/>
    </location>
</feature>
<reference evidence="3 4" key="1">
    <citation type="journal article" date="2022" name="Nat. Ecol. Evol.">
        <title>A masculinizing supergene underlies an exaggerated male reproductive morph in a spider.</title>
        <authorList>
            <person name="Hendrickx F."/>
            <person name="De Corte Z."/>
            <person name="Sonet G."/>
            <person name="Van Belleghem S.M."/>
            <person name="Kostlbacher S."/>
            <person name="Vangestel C."/>
        </authorList>
    </citation>
    <scope>NUCLEOTIDE SEQUENCE [LARGE SCALE GENOMIC DNA]</scope>
    <source>
        <strain evidence="3">W744_W776</strain>
    </source>
</reference>
<protein>
    <submittedName>
        <fullName evidence="3">Uncharacterized protein</fullName>
    </submittedName>
</protein>
<proteinExistence type="predicted"/>
<evidence type="ECO:0000256" key="2">
    <source>
        <dbReference type="SAM" id="Phobius"/>
    </source>
</evidence>
<feature type="compositionally biased region" description="Acidic residues" evidence="1">
    <location>
        <begin position="337"/>
        <end position="346"/>
    </location>
</feature>
<feature type="compositionally biased region" description="Low complexity" evidence="1">
    <location>
        <begin position="670"/>
        <end position="685"/>
    </location>
</feature>
<name>A0AAV6UQR7_9ARAC</name>
<gene>
    <name evidence="3" type="ORF">JTE90_014718</name>
</gene>
<evidence type="ECO:0000313" key="4">
    <source>
        <dbReference type="Proteomes" id="UP000827092"/>
    </source>
</evidence>
<keyword evidence="2" id="KW-0812">Transmembrane</keyword>
<comment type="caution">
    <text evidence="3">The sequence shown here is derived from an EMBL/GenBank/DDBJ whole genome shotgun (WGS) entry which is preliminary data.</text>
</comment>
<feature type="compositionally biased region" description="Polar residues" evidence="1">
    <location>
        <begin position="591"/>
        <end position="608"/>
    </location>
</feature>
<feature type="region of interest" description="Disordered" evidence="1">
    <location>
        <begin position="484"/>
        <end position="520"/>
    </location>
</feature>
<organism evidence="3 4">
    <name type="scientific">Oedothorax gibbosus</name>
    <dbReference type="NCBI Taxonomy" id="931172"/>
    <lineage>
        <taxon>Eukaryota</taxon>
        <taxon>Metazoa</taxon>
        <taxon>Ecdysozoa</taxon>
        <taxon>Arthropoda</taxon>
        <taxon>Chelicerata</taxon>
        <taxon>Arachnida</taxon>
        <taxon>Araneae</taxon>
        <taxon>Araneomorphae</taxon>
        <taxon>Entelegynae</taxon>
        <taxon>Araneoidea</taxon>
        <taxon>Linyphiidae</taxon>
        <taxon>Erigoninae</taxon>
        <taxon>Oedothorax</taxon>
    </lineage>
</organism>
<accession>A0AAV6UQR7</accession>
<feature type="transmembrane region" description="Helical" evidence="2">
    <location>
        <begin position="137"/>
        <end position="159"/>
    </location>
</feature>
<feature type="region of interest" description="Disordered" evidence="1">
    <location>
        <begin position="591"/>
        <end position="635"/>
    </location>
</feature>
<sequence>MLYTCKGLPYDVQPKSVNPRSHVFKTPISLNVFYVGGDIFCVHTDTMYLLKIANWWPYRAPPSAMLAGTDGDEDLSWDCGDCPPPPPPRFLIPPPPAPPSSSACSSGAGGASSGELHFCHLVEPVGAEFTQTAFPSLPIIAVCSSVVLVAVLVASFLLWKHKRKVQNFLPCKSHHQDRCDMGGASGITYDDVLINHHPTRLPNHLNPNLNPDANTLTPIELLDVKYGSYVQQHPDTLTRTNFTIPTGVVLNNARGIQQQIQQHQAATAAAAATEQRQARRQNHNSRQNQHRKKKERPFHPIYEEVSGGGTSDENRTGGRSYDSDIDDSEVEGRTVGSEDEFAEDELSVAGLNPEEDPCSATSSLQGSTGGDLGYPDGVTERFSSDGSPARTLKGNFRGVDGHNKLTHSLERNKDGHPSNSFQAKQNYYLNKSMLGPDFTYPEGTDGGSSCVSPSGDMVQSDMNPQFRAIGSSLNFIPALLQQQQQQQYPRGVPMSCRSASNSPPPPPYTSSTTPRQGGNAIPALYNPQVVSPGQRIPDALLRELTSFKIPSSNQAVAAKSSRSLPVPPSCRGSGVLFTVESPYPVQTTAAPLSRTRSGSVTEFTSSNAPRGGGYHQYPHHALGGGRPPTPPPPENIYASIDDVGPYTIDGGRHRSGPFRKGSTEARNTFGRPNNATAGGNRGATAQKPAGGDKFQTNNVPNRHPPNDDGGSYGDIRPIYDSRTACS</sequence>
<feature type="region of interest" description="Disordered" evidence="1">
    <location>
        <begin position="647"/>
        <end position="726"/>
    </location>
</feature>